<dbReference type="EMBL" id="MU006569">
    <property type="protein sequence ID" value="KAF2748485.1"/>
    <property type="molecule type" value="Genomic_DNA"/>
</dbReference>
<keyword evidence="4" id="KW-0378">Hydrolase</keyword>
<evidence type="ECO:0000256" key="4">
    <source>
        <dbReference type="ARBA" id="ARBA00022801"/>
    </source>
</evidence>
<evidence type="ECO:0000256" key="5">
    <source>
        <dbReference type="ARBA" id="ARBA00023180"/>
    </source>
</evidence>
<dbReference type="GO" id="GO:0006508">
    <property type="term" value="P:proteolysis"/>
    <property type="evidence" value="ECO:0007669"/>
    <property type="project" value="UniProtKB-KW"/>
</dbReference>
<evidence type="ECO:0000256" key="3">
    <source>
        <dbReference type="ARBA" id="ARBA00022729"/>
    </source>
</evidence>
<evidence type="ECO:0008006" key="10">
    <source>
        <dbReference type="Google" id="ProtNLM"/>
    </source>
</evidence>
<protein>
    <recommendedName>
        <fullName evidence="10">Peptidase S28</fullName>
    </recommendedName>
</protein>
<keyword evidence="9" id="KW-1185">Reference proteome</keyword>
<dbReference type="InterPro" id="IPR008758">
    <property type="entry name" value="Peptidase_S28"/>
</dbReference>
<dbReference type="InterPro" id="IPR029058">
    <property type="entry name" value="AB_hydrolase_fold"/>
</dbReference>
<evidence type="ECO:0000256" key="2">
    <source>
        <dbReference type="ARBA" id="ARBA00022670"/>
    </source>
</evidence>
<keyword evidence="5" id="KW-0325">Glycoprotein</keyword>
<proteinExistence type="inferred from homology"/>
<feature type="signal peptide" evidence="7">
    <location>
        <begin position="1"/>
        <end position="20"/>
    </location>
</feature>
<reference evidence="8" key="1">
    <citation type="journal article" date="2020" name="Stud. Mycol.">
        <title>101 Dothideomycetes genomes: a test case for predicting lifestyles and emergence of pathogens.</title>
        <authorList>
            <person name="Haridas S."/>
            <person name="Albert R."/>
            <person name="Binder M."/>
            <person name="Bloem J."/>
            <person name="Labutti K."/>
            <person name="Salamov A."/>
            <person name="Andreopoulos B."/>
            <person name="Baker S."/>
            <person name="Barry K."/>
            <person name="Bills G."/>
            <person name="Bluhm B."/>
            <person name="Cannon C."/>
            <person name="Castanera R."/>
            <person name="Culley D."/>
            <person name="Daum C."/>
            <person name="Ezra D."/>
            <person name="Gonzalez J."/>
            <person name="Henrissat B."/>
            <person name="Kuo A."/>
            <person name="Liang C."/>
            <person name="Lipzen A."/>
            <person name="Lutzoni F."/>
            <person name="Magnuson J."/>
            <person name="Mondo S."/>
            <person name="Nolan M."/>
            <person name="Ohm R."/>
            <person name="Pangilinan J."/>
            <person name="Park H.-J."/>
            <person name="Ramirez L."/>
            <person name="Alfaro M."/>
            <person name="Sun H."/>
            <person name="Tritt A."/>
            <person name="Yoshinaga Y."/>
            <person name="Zwiers L.-H."/>
            <person name="Turgeon B."/>
            <person name="Goodwin S."/>
            <person name="Spatafora J."/>
            <person name="Crous P."/>
            <person name="Grigoriev I."/>
        </authorList>
    </citation>
    <scope>NUCLEOTIDE SEQUENCE</scope>
    <source>
        <strain evidence="8">CBS 119925</strain>
    </source>
</reference>
<gene>
    <name evidence="8" type="ORF">M011DRAFT_493800</name>
</gene>
<comment type="similarity">
    <text evidence="1">Belongs to the peptidase S28 family.</text>
</comment>
<dbReference type="AlphaFoldDB" id="A0A6A6VD41"/>
<dbReference type="Pfam" id="PF05577">
    <property type="entry name" value="Peptidase_S28"/>
    <property type="match status" value="2"/>
</dbReference>
<feature type="region of interest" description="Disordered" evidence="6">
    <location>
        <begin position="37"/>
        <end position="56"/>
    </location>
</feature>
<dbReference type="OrthoDB" id="1735038at2759"/>
<dbReference type="GO" id="GO:0070008">
    <property type="term" value="F:serine-type exopeptidase activity"/>
    <property type="evidence" value="ECO:0007669"/>
    <property type="project" value="InterPro"/>
</dbReference>
<feature type="chain" id="PRO_5025465708" description="Peptidase S28" evidence="7">
    <location>
        <begin position="21"/>
        <end position="588"/>
    </location>
</feature>
<dbReference type="Gene3D" id="3.40.50.1820">
    <property type="entry name" value="alpha/beta hydrolase"/>
    <property type="match status" value="2"/>
</dbReference>
<evidence type="ECO:0000256" key="7">
    <source>
        <dbReference type="SAM" id="SignalP"/>
    </source>
</evidence>
<dbReference type="PANTHER" id="PTHR11010:SF109">
    <property type="entry name" value="PEPTIDASE, FAMILY S28, PUTATIVE (AFU_ORTHOLOGUE AFUA_4G03790)-RELATED"/>
    <property type="match status" value="1"/>
</dbReference>
<evidence type="ECO:0000256" key="1">
    <source>
        <dbReference type="ARBA" id="ARBA00011079"/>
    </source>
</evidence>
<keyword evidence="3 7" id="KW-0732">Signal</keyword>
<evidence type="ECO:0000313" key="8">
    <source>
        <dbReference type="EMBL" id="KAF2748485.1"/>
    </source>
</evidence>
<evidence type="ECO:0000256" key="6">
    <source>
        <dbReference type="SAM" id="MobiDB-lite"/>
    </source>
</evidence>
<sequence length="588" mass="65769">MRVSVSTCLLALAHLRTTLALNGALLRQIGELADQGLLPDGTPMAPVTSPDTSDTSSLMAIASTNDDLSSASLLSSPPSDDDDLPIRPEYVELPLDNFASDGDYSYYGTFFNRYWVNSRFYKPGGPVFLYDFGEADAGTGAQMRLRNGSGFFREMVERYQGVGIVWEHRFYGNSTPEPINTNTPPEAFRFLTTSQALADVDRFAWQFSRPEIPHDLTPKSTPWIFIGGSYPGMRAAFMRDKYPSTIFAGYASSAPTQAHIDMSSYFEVIWDGLQNAGFGNCTRDLQAVVRWVDGMLERNETAAEVKEMFLGKGASGNSNGGFADALTVVFAVWQSYGVEGGWYSLRGLCDHMGTDPDAKGRDGERGVVSGREGWARRKGAEWSARRWASWRGWVDMVNMYMGTECSGEAEVEGKCELDRPFADPSMIAWTWQYCTEWGYLQSANLGPKQLLSKHNSLFHQREICHRQFPAALPEWPLVTRTNQRFGGWDLRPANVYWTGGEYDPWRTLSPLSNGVRVKMTTRAPKCNEEPKRGEVFGYLLPGAMHCFDFRAKDVWPGAVRARAYFTDALDEWLKCWRPGRGRGRGGRG</sequence>
<dbReference type="Proteomes" id="UP000799440">
    <property type="component" value="Unassembled WGS sequence"/>
</dbReference>
<dbReference type="FunFam" id="3.40.50.1820:FF:000636">
    <property type="entry name" value="Serine peptidase, family S28, putative"/>
    <property type="match status" value="1"/>
</dbReference>
<organism evidence="8 9">
    <name type="scientific">Sporormia fimetaria CBS 119925</name>
    <dbReference type="NCBI Taxonomy" id="1340428"/>
    <lineage>
        <taxon>Eukaryota</taxon>
        <taxon>Fungi</taxon>
        <taxon>Dikarya</taxon>
        <taxon>Ascomycota</taxon>
        <taxon>Pezizomycotina</taxon>
        <taxon>Dothideomycetes</taxon>
        <taxon>Pleosporomycetidae</taxon>
        <taxon>Pleosporales</taxon>
        <taxon>Sporormiaceae</taxon>
        <taxon>Sporormia</taxon>
    </lineage>
</organism>
<dbReference type="GO" id="GO:0008239">
    <property type="term" value="F:dipeptidyl-peptidase activity"/>
    <property type="evidence" value="ECO:0007669"/>
    <property type="project" value="TreeGrafter"/>
</dbReference>
<evidence type="ECO:0000313" key="9">
    <source>
        <dbReference type="Proteomes" id="UP000799440"/>
    </source>
</evidence>
<keyword evidence="2" id="KW-0645">Protease</keyword>
<dbReference type="PANTHER" id="PTHR11010">
    <property type="entry name" value="PROTEASE S28 PRO-X CARBOXYPEPTIDASE-RELATED"/>
    <property type="match status" value="1"/>
</dbReference>
<name>A0A6A6VD41_9PLEO</name>
<accession>A0A6A6VD41</accession>